<dbReference type="Gene3D" id="1.10.3720.10">
    <property type="entry name" value="MetI-like"/>
    <property type="match status" value="1"/>
</dbReference>
<evidence type="ECO:0000259" key="9">
    <source>
        <dbReference type="PROSITE" id="PS50928"/>
    </source>
</evidence>
<keyword evidence="7 8" id="KW-0472">Membrane</keyword>
<evidence type="ECO:0000256" key="8">
    <source>
        <dbReference type="SAM" id="Phobius"/>
    </source>
</evidence>
<feature type="transmembrane region" description="Helical" evidence="8">
    <location>
        <begin position="72"/>
        <end position="93"/>
    </location>
</feature>
<feature type="transmembrane region" description="Helical" evidence="8">
    <location>
        <begin position="114"/>
        <end position="138"/>
    </location>
</feature>
<feature type="transmembrane region" description="Helical" evidence="8">
    <location>
        <begin position="216"/>
        <end position="238"/>
    </location>
</feature>
<feature type="transmembrane region" description="Helical" evidence="8">
    <location>
        <begin position="144"/>
        <end position="167"/>
    </location>
</feature>
<protein>
    <recommendedName>
        <fullName evidence="9">ABC transmembrane type-1 domain-containing protein</fullName>
    </recommendedName>
</protein>
<organism evidence="10">
    <name type="scientific">marine metagenome</name>
    <dbReference type="NCBI Taxonomy" id="408172"/>
    <lineage>
        <taxon>unclassified sequences</taxon>
        <taxon>metagenomes</taxon>
        <taxon>ecological metagenomes</taxon>
    </lineage>
</organism>
<dbReference type="Pfam" id="PF00528">
    <property type="entry name" value="BPD_transp_1"/>
    <property type="match status" value="1"/>
</dbReference>
<dbReference type="EMBL" id="UINC01022624">
    <property type="protein sequence ID" value="SVA92634.1"/>
    <property type="molecule type" value="Genomic_DNA"/>
</dbReference>
<accession>A0A381ZU54</accession>
<keyword evidence="4" id="KW-0997">Cell inner membrane</keyword>
<evidence type="ECO:0000256" key="2">
    <source>
        <dbReference type="ARBA" id="ARBA00022448"/>
    </source>
</evidence>
<keyword evidence="2" id="KW-0813">Transport</keyword>
<feature type="transmembrane region" description="Helical" evidence="8">
    <location>
        <begin position="245"/>
        <end position="263"/>
    </location>
</feature>
<dbReference type="GO" id="GO:0005886">
    <property type="term" value="C:plasma membrane"/>
    <property type="evidence" value="ECO:0007669"/>
    <property type="project" value="UniProtKB-SubCell"/>
</dbReference>
<keyword evidence="5 8" id="KW-0812">Transmembrane</keyword>
<evidence type="ECO:0000256" key="3">
    <source>
        <dbReference type="ARBA" id="ARBA00022475"/>
    </source>
</evidence>
<comment type="subcellular location">
    <subcellularLocation>
        <location evidence="1">Cell inner membrane</location>
        <topology evidence="1">Multi-pass membrane protein</topology>
    </subcellularLocation>
</comment>
<keyword evidence="3" id="KW-1003">Cell membrane</keyword>
<sequence>MVVTRAATLTRSITTGTIVRWFALGVIVIWVVAPFVPLWLWSFSLRWRFPHLLPEVWSTRAWLYLLKPSSGVLNATIDSLVIAVVVTVVSVAISIPAGRALGLYRFRGKRIMEFLILAPTIIPGLASVFGVHGLFLRYNLANSLFGVILVHLISSVTYATMVMWGVFSNYNTEFEEQGRVLGAGPIRNFRYVTWPAIFPGIVVAALFSFLLSWYQYLLTLIIGGGKVQTLAMLLFNFARSGDRPVAGAVSIIFMIPALIVLFVTSKYLTGENAAVSGLGGGR</sequence>
<keyword evidence="6 8" id="KW-1133">Transmembrane helix</keyword>
<proteinExistence type="predicted"/>
<feature type="domain" description="ABC transmembrane type-1" evidence="9">
    <location>
        <begin position="76"/>
        <end position="264"/>
    </location>
</feature>
<evidence type="ECO:0000313" key="10">
    <source>
        <dbReference type="EMBL" id="SVA92634.1"/>
    </source>
</evidence>
<evidence type="ECO:0000256" key="4">
    <source>
        <dbReference type="ARBA" id="ARBA00022519"/>
    </source>
</evidence>
<evidence type="ECO:0000256" key="1">
    <source>
        <dbReference type="ARBA" id="ARBA00004429"/>
    </source>
</evidence>
<gene>
    <name evidence="10" type="ORF">METZ01_LOCUS145488</name>
</gene>
<feature type="transmembrane region" description="Helical" evidence="8">
    <location>
        <begin position="188"/>
        <end position="210"/>
    </location>
</feature>
<name>A0A381ZU54_9ZZZZ</name>
<evidence type="ECO:0000256" key="5">
    <source>
        <dbReference type="ARBA" id="ARBA00022692"/>
    </source>
</evidence>
<dbReference type="InterPro" id="IPR035906">
    <property type="entry name" value="MetI-like_sf"/>
</dbReference>
<dbReference type="PROSITE" id="PS50928">
    <property type="entry name" value="ABC_TM1"/>
    <property type="match status" value="1"/>
</dbReference>
<dbReference type="CDD" id="cd06261">
    <property type="entry name" value="TM_PBP2"/>
    <property type="match status" value="1"/>
</dbReference>
<reference evidence="10" key="1">
    <citation type="submission" date="2018-05" db="EMBL/GenBank/DDBJ databases">
        <authorList>
            <person name="Lanie J.A."/>
            <person name="Ng W.-L."/>
            <person name="Kazmierczak K.M."/>
            <person name="Andrzejewski T.M."/>
            <person name="Davidsen T.M."/>
            <person name="Wayne K.J."/>
            <person name="Tettelin H."/>
            <person name="Glass J.I."/>
            <person name="Rusch D."/>
            <person name="Podicherti R."/>
            <person name="Tsui H.-C.T."/>
            <person name="Winkler M.E."/>
        </authorList>
    </citation>
    <scope>NUCLEOTIDE SEQUENCE</scope>
</reference>
<dbReference type="SUPFAM" id="SSF161098">
    <property type="entry name" value="MetI-like"/>
    <property type="match status" value="1"/>
</dbReference>
<evidence type="ECO:0000256" key="7">
    <source>
        <dbReference type="ARBA" id="ARBA00023136"/>
    </source>
</evidence>
<dbReference type="PANTHER" id="PTHR43357">
    <property type="entry name" value="INNER MEMBRANE ABC TRANSPORTER PERMEASE PROTEIN YDCV"/>
    <property type="match status" value="1"/>
</dbReference>
<dbReference type="PANTHER" id="PTHR43357:SF4">
    <property type="entry name" value="INNER MEMBRANE ABC TRANSPORTER PERMEASE PROTEIN YDCV"/>
    <property type="match status" value="1"/>
</dbReference>
<dbReference type="InterPro" id="IPR000515">
    <property type="entry name" value="MetI-like"/>
</dbReference>
<evidence type="ECO:0000256" key="6">
    <source>
        <dbReference type="ARBA" id="ARBA00022989"/>
    </source>
</evidence>
<feature type="transmembrane region" description="Helical" evidence="8">
    <location>
        <begin position="21"/>
        <end position="41"/>
    </location>
</feature>
<dbReference type="GO" id="GO:0055085">
    <property type="term" value="P:transmembrane transport"/>
    <property type="evidence" value="ECO:0007669"/>
    <property type="project" value="InterPro"/>
</dbReference>
<dbReference type="AlphaFoldDB" id="A0A381ZU54"/>